<dbReference type="InterPro" id="IPR025525">
    <property type="entry name" value="hAT-like_transposase_RNase-H"/>
</dbReference>
<gene>
    <name evidence="13" type="ORF">SS48H02_000008</name>
</gene>
<evidence type="ECO:0000256" key="10">
    <source>
        <dbReference type="PROSITE-ProRule" id="PRU00027"/>
    </source>
</evidence>
<keyword evidence="7" id="KW-0238">DNA-binding</keyword>
<name>A0A678TQE6_SACSP</name>
<dbReference type="AlphaFoldDB" id="A0A678TQE6"/>
<keyword evidence="6" id="KW-0805">Transcription regulation</keyword>
<dbReference type="PANTHER" id="PTHR46481">
    <property type="entry name" value="ZINC FINGER BED DOMAIN-CONTAINING PROTEIN 4"/>
    <property type="match status" value="1"/>
</dbReference>
<dbReference type="InterPro" id="IPR003656">
    <property type="entry name" value="Znf_BED"/>
</dbReference>
<keyword evidence="3" id="KW-0479">Metal-binding</keyword>
<comment type="subunit">
    <text evidence="2">Homodimer.</text>
</comment>
<keyword evidence="8" id="KW-0804">Transcription</keyword>
<dbReference type="InterPro" id="IPR036236">
    <property type="entry name" value="Znf_C2H2_sf"/>
</dbReference>
<sequence>MPKKSDVWQHFTRVTDDHGKFIHKGECKYCRKVLKTKDGTANMWKHLRKFHPLEAAAVTAVGFGAAPPPQQQPPLPPPSSCTTSTGNGSMWEETSKHLARMIALHGHASLSPEFRVPSRVDIEEMCDGILDEARRDLFDRLRRVPCFVMASFAVGKAKTLEYHCATFGGRYTVPFKEFLTRDIPLQICLQELLNVRKVLLSELDKVTRDDAIYYKEFTWVFQKDVADVLKEAKDCLDKAIQDSYLIWSMPLVLDPRYKLRFYLDNFSDAFGPEVAANYFSQVTSKLEKLYTDYAEDGRASAMTIVSSDPLQQPASDEYRLAEAQTELSRYLNNPLVEATKGFDILNWWKDSSQSYPIVARMARDALAMPASSKLSSDQIAHVRSMVGGYSNAAFGDVPF</sequence>
<evidence type="ECO:0000256" key="3">
    <source>
        <dbReference type="ARBA" id="ARBA00022723"/>
    </source>
</evidence>
<organism evidence="13">
    <name type="scientific">Saccharum spontaneum</name>
    <name type="common">Wild sugarcane</name>
    <dbReference type="NCBI Taxonomy" id="62335"/>
    <lineage>
        <taxon>Eukaryota</taxon>
        <taxon>Viridiplantae</taxon>
        <taxon>Streptophyta</taxon>
        <taxon>Embryophyta</taxon>
        <taxon>Tracheophyta</taxon>
        <taxon>Spermatophyta</taxon>
        <taxon>Magnoliopsida</taxon>
        <taxon>Liliopsida</taxon>
        <taxon>Poales</taxon>
        <taxon>Poaceae</taxon>
        <taxon>PACMAD clade</taxon>
        <taxon>Panicoideae</taxon>
        <taxon>Andropogonodae</taxon>
        <taxon>Andropogoneae</taxon>
        <taxon>Saccharinae</taxon>
        <taxon>Saccharum</taxon>
        <taxon>Saccharum officinarum species complex</taxon>
    </lineage>
</organism>
<dbReference type="InterPro" id="IPR008906">
    <property type="entry name" value="HATC_C_dom"/>
</dbReference>
<feature type="compositionally biased region" description="Pro residues" evidence="11">
    <location>
        <begin position="66"/>
        <end position="79"/>
    </location>
</feature>
<feature type="domain" description="BED-type" evidence="12">
    <location>
        <begin position="2"/>
        <end position="58"/>
    </location>
</feature>
<dbReference type="EMBL" id="MH182544">
    <property type="protein sequence ID" value="AWA44932.1"/>
    <property type="molecule type" value="Genomic_DNA"/>
</dbReference>
<dbReference type="GO" id="GO:0005634">
    <property type="term" value="C:nucleus"/>
    <property type="evidence" value="ECO:0007669"/>
    <property type="project" value="UniProtKB-SubCell"/>
</dbReference>
<dbReference type="Pfam" id="PF14372">
    <property type="entry name" value="hAT-like_RNase-H"/>
    <property type="match status" value="1"/>
</dbReference>
<keyword evidence="4 10" id="KW-0863">Zinc-finger</keyword>
<dbReference type="GO" id="GO:0046983">
    <property type="term" value="F:protein dimerization activity"/>
    <property type="evidence" value="ECO:0007669"/>
    <property type="project" value="InterPro"/>
</dbReference>
<evidence type="ECO:0000256" key="11">
    <source>
        <dbReference type="SAM" id="MobiDB-lite"/>
    </source>
</evidence>
<evidence type="ECO:0000256" key="2">
    <source>
        <dbReference type="ARBA" id="ARBA00011738"/>
    </source>
</evidence>
<proteinExistence type="predicted"/>
<evidence type="ECO:0000256" key="1">
    <source>
        <dbReference type="ARBA" id="ARBA00004123"/>
    </source>
</evidence>
<reference evidence="13" key="1">
    <citation type="submission" date="2018-04" db="EMBL/GenBank/DDBJ databases">
        <title>Comparative Analysis of Homologous Sequences of Saccharum officinarum and Saccharum spontaneum Reveals Independent Polyploidization Events.</title>
        <authorList>
            <person name="Sharma A."/>
            <person name="Song J."/>
            <person name="Lin Q."/>
            <person name="Singh R."/>
            <person name="Ramos N."/>
            <person name="Wang K."/>
            <person name="Zhang J."/>
            <person name="Ming R."/>
            <person name="Yu Q."/>
        </authorList>
    </citation>
    <scope>NUCLEOTIDE SEQUENCE</scope>
</reference>
<evidence type="ECO:0000256" key="5">
    <source>
        <dbReference type="ARBA" id="ARBA00022833"/>
    </source>
</evidence>
<keyword evidence="5" id="KW-0862">Zinc</keyword>
<comment type="subcellular location">
    <subcellularLocation>
        <location evidence="1">Nucleus</location>
    </subcellularLocation>
</comment>
<evidence type="ECO:0000256" key="9">
    <source>
        <dbReference type="ARBA" id="ARBA00023242"/>
    </source>
</evidence>
<dbReference type="SUPFAM" id="SSF53098">
    <property type="entry name" value="Ribonuclease H-like"/>
    <property type="match status" value="1"/>
</dbReference>
<accession>A0A678TQE6</accession>
<protein>
    <submittedName>
        <fullName evidence="13">Os12g0204000 protein</fullName>
    </submittedName>
</protein>
<evidence type="ECO:0000259" key="12">
    <source>
        <dbReference type="PROSITE" id="PS50808"/>
    </source>
</evidence>
<dbReference type="Pfam" id="PF02892">
    <property type="entry name" value="zf-BED"/>
    <property type="match status" value="1"/>
</dbReference>
<dbReference type="SUPFAM" id="SSF57667">
    <property type="entry name" value="beta-beta-alpha zinc fingers"/>
    <property type="match status" value="1"/>
</dbReference>
<dbReference type="InterPro" id="IPR052035">
    <property type="entry name" value="ZnF_BED_domain_contain"/>
</dbReference>
<dbReference type="PROSITE" id="PS50808">
    <property type="entry name" value="ZF_BED"/>
    <property type="match status" value="1"/>
</dbReference>
<dbReference type="PANTHER" id="PTHR46481:SF10">
    <property type="entry name" value="ZINC FINGER BED DOMAIN-CONTAINING PROTEIN 39"/>
    <property type="match status" value="1"/>
</dbReference>
<evidence type="ECO:0000313" key="13">
    <source>
        <dbReference type="EMBL" id="AWA44932.1"/>
    </source>
</evidence>
<dbReference type="GO" id="GO:0008270">
    <property type="term" value="F:zinc ion binding"/>
    <property type="evidence" value="ECO:0007669"/>
    <property type="project" value="UniProtKB-KW"/>
</dbReference>
<evidence type="ECO:0000256" key="6">
    <source>
        <dbReference type="ARBA" id="ARBA00023015"/>
    </source>
</evidence>
<evidence type="ECO:0000256" key="8">
    <source>
        <dbReference type="ARBA" id="ARBA00023163"/>
    </source>
</evidence>
<feature type="region of interest" description="Disordered" evidence="11">
    <location>
        <begin position="63"/>
        <end position="89"/>
    </location>
</feature>
<evidence type="ECO:0000256" key="7">
    <source>
        <dbReference type="ARBA" id="ARBA00023125"/>
    </source>
</evidence>
<dbReference type="SMART" id="SM00614">
    <property type="entry name" value="ZnF_BED"/>
    <property type="match status" value="1"/>
</dbReference>
<dbReference type="Pfam" id="PF05699">
    <property type="entry name" value="Dimer_Tnp_hAT"/>
    <property type="match status" value="1"/>
</dbReference>
<evidence type="ECO:0000256" key="4">
    <source>
        <dbReference type="ARBA" id="ARBA00022771"/>
    </source>
</evidence>
<keyword evidence="9" id="KW-0539">Nucleus</keyword>
<dbReference type="InterPro" id="IPR012337">
    <property type="entry name" value="RNaseH-like_sf"/>
</dbReference>
<dbReference type="GO" id="GO:0003677">
    <property type="term" value="F:DNA binding"/>
    <property type="evidence" value="ECO:0007669"/>
    <property type="project" value="UniProtKB-KW"/>
</dbReference>
<dbReference type="GO" id="GO:0009791">
    <property type="term" value="P:post-embryonic development"/>
    <property type="evidence" value="ECO:0007669"/>
    <property type="project" value="UniProtKB-ARBA"/>
</dbReference>